<accession>A0A834T2S9</accession>
<comment type="caution">
    <text evidence="2">The sequence shown here is derived from an EMBL/GenBank/DDBJ whole genome shotgun (WGS) entry which is preliminary data.</text>
</comment>
<proteinExistence type="predicted"/>
<dbReference type="EMBL" id="JAAIUW010000010">
    <property type="protein sequence ID" value="KAF7812777.1"/>
    <property type="molecule type" value="Genomic_DNA"/>
</dbReference>
<evidence type="ECO:0000313" key="3">
    <source>
        <dbReference type="Proteomes" id="UP000634136"/>
    </source>
</evidence>
<keyword evidence="3" id="KW-1185">Reference proteome</keyword>
<evidence type="ECO:0000313" key="2">
    <source>
        <dbReference type="EMBL" id="KAF7812777.1"/>
    </source>
</evidence>
<name>A0A834T2S9_9FABA</name>
<reference evidence="2" key="1">
    <citation type="submission" date="2020-09" db="EMBL/GenBank/DDBJ databases">
        <title>Genome-Enabled Discovery of Anthraquinone Biosynthesis in Senna tora.</title>
        <authorList>
            <person name="Kang S.-H."/>
            <person name="Pandey R.P."/>
            <person name="Lee C.-M."/>
            <person name="Sim J.-S."/>
            <person name="Jeong J.-T."/>
            <person name="Choi B.-S."/>
            <person name="Jung M."/>
            <person name="Ginzburg D."/>
            <person name="Zhao K."/>
            <person name="Won S.Y."/>
            <person name="Oh T.-J."/>
            <person name="Yu Y."/>
            <person name="Kim N.-H."/>
            <person name="Lee O.R."/>
            <person name="Lee T.-H."/>
            <person name="Bashyal P."/>
            <person name="Kim T.-S."/>
            <person name="Lee W.-H."/>
            <person name="Kawkins C."/>
            <person name="Kim C.-K."/>
            <person name="Kim J.S."/>
            <person name="Ahn B.O."/>
            <person name="Rhee S.Y."/>
            <person name="Sohng J.K."/>
        </authorList>
    </citation>
    <scope>NUCLEOTIDE SEQUENCE</scope>
    <source>
        <tissue evidence="2">Leaf</tissue>
    </source>
</reference>
<gene>
    <name evidence="2" type="ORF">G2W53_033753</name>
</gene>
<evidence type="ECO:0000256" key="1">
    <source>
        <dbReference type="SAM" id="MobiDB-lite"/>
    </source>
</evidence>
<feature type="region of interest" description="Disordered" evidence="1">
    <location>
        <begin position="36"/>
        <end position="112"/>
    </location>
</feature>
<feature type="compositionally biased region" description="Polar residues" evidence="1">
    <location>
        <begin position="47"/>
        <end position="67"/>
    </location>
</feature>
<organism evidence="2 3">
    <name type="scientific">Senna tora</name>
    <dbReference type="NCBI Taxonomy" id="362788"/>
    <lineage>
        <taxon>Eukaryota</taxon>
        <taxon>Viridiplantae</taxon>
        <taxon>Streptophyta</taxon>
        <taxon>Embryophyta</taxon>
        <taxon>Tracheophyta</taxon>
        <taxon>Spermatophyta</taxon>
        <taxon>Magnoliopsida</taxon>
        <taxon>eudicotyledons</taxon>
        <taxon>Gunneridae</taxon>
        <taxon>Pentapetalae</taxon>
        <taxon>rosids</taxon>
        <taxon>fabids</taxon>
        <taxon>Fabales</taxon>
        <taxon>Fabaceae</taxon>
        <taxon>Caesalpinioideae</taxon>
        <taxon>Cassia clade</taxon>
        <taxon>Senna</taxon>
    </lineage>
</organism>
<sequence>MVIVPDLDLNAEMHYASKDRNPKPLVYHGNRLRREPGIGAAREATDCNPSNEKNGSVKNQGGDSQPILQDKAKMPKTKAKKADAGRQGIKKMEQNSQNNQEIRKHVKSHFDRAHDHAVVTKGIANKRKFI</sequence>
<protein>
    <submittedName>
        <fullName evidence="2">Uncharacterized protein</fullName>
    </submittedName>
</protein>
<dbReference type="AlphaFoldDB" id="A0A834T2S9"/>
<dbReference type="Proteomes" id="UP000634136">
    <property type="component" value="Unassembled WGS sequence"/>
</dbReference>